<evidence type="ECO:0000313" key="3">
    <source>
        <dbReference type="EMBL" id="VVV55245.1"/>
    </source>
</evidence>
<dbReference type="GO" id="GO:0008380">
    <property type="term" value="P:RNA splicing"/>
    <property type="evidence" value="ECO:0007669"/>
    <property type="project" value="EnsemblPlants"/>
</dbReference>
<keyword evidence="1" id="KW-0677">Repeat</keyword>
<accession>A0A5K0WP39</accession>
<dbReference type="PANTHER" id="PTHR47926:SF411">
    <property type="entry name" value="PENTATRICOPEPTIDE REPEAT-CONTAINING PROTEIN"/>
    <property type="match status" value="1"/>
</dbReference>
<evidence type="ECO:0008006" key="4">
    <source>
        <dbReference type="Google" id="ProtNLM"/>
    </source>
</evidence>
<dbReference type="InterPro" id="IPR046960">
    <property type="entry name" value="PPR_At4g14850-like_plant"/>
</dbReference>
<feature type="repeat" description="PPR" evidence="2">
    <location>
        <begin position="257"/>
        <end position="291"/>
    </location>
</feature>
<dbReference type="Gramene" id="NC10G0248420.1">
    <property type="protein sequence ID" value="NC10G0248420.1:cds"/>
    <property type="gene ID" value="NC10G0248420"/>
</dbReference>
<dbReference type="NCBIfam" id="TIGR00756">
    <property type="entry name" value="PPR"/>
    <property type="match status" value="5"/>
</dbReference>
<dbReference type="GO" id="GO:0003729">
    <property type="term" value="F:mRNA binding"/>
    <property type="evidence" value="ECO:0007669"/>
    <property type="project" value="EnsemblPlants"/>
</dbReference>
<dbReference type="FunFam" id="1.25.40.10:FF:000343">
    <property type="entry name" value="Pentatricopeptide repeat-containing protein At3g58590"/>
    <property type="match status" value="1"/>
</dbReference>
<dbReference type="GO" id="GO:0009507">
    <property type="term" value="C:chloroplast"/>
    <property type="evidence" value="ECO:0007669"/>
    <property type="project" value="EnsemblPlants"/>
</dbReference>
<dbReference type="OMA" id="MFVCLLN"/>
<dbReference type="FunFam" id="1.25.40.10:FF:000031">
    <property type="entry name" value="Pentatricopeptide repeat-containing protein mitochondrial"/>
    <property type="match status" value="1"/>
</dbReference>
<dbReference type="EMBL" id="LR721775">
    <property type="protein sequence ID" value="VVV55245.1"/>
    <property type="molecule type" value="Genomic_DNA"/>
</dbReference>
<dbReference type="PANTHER" id="PTHR47926">
    <property type="entry name" value="PENTATRICOPEPTIDE REPEAT-CONTAINING PROTEIN"/>
    <property type="match status" value="1"/>
</dbReference>
<organism evidence="3">
    <name type="scientific">Nymphaea colorata</name>
    <name type="common">pocket water lily</name>
    <dbReference type="NCBI Taxonomy" id="210225"/>
    <lineage>
        <taxon>Eukaryota</taxon>
        <taxon>Viridiplantae</taxon>
        <taxon>Streptophyta</taxon>
        <taxon>Embryophyta</taxon>
        <taxon>Tracheophyta</taxon>
        <taxon>Spermatophyta</taxon>
        <taxon>Magnoliopsida</taxon>
        <taxon>Nymphaeales</taxon>
        <taxon>Nymphaeaceae</taxon>
        <taxon>Nymphaea</taxon>
    </lineage>
</organism>
<feature type="repeat" description="PPR" evidence="2">
    <location>
        <begin position="560"/>
        <end position="594"/>
    </location>
</feature>
<evidence type="ECO:0000256" key="2">
    <source>
        <dbReference type="PROSITE-ProRule" id="PRU00708"/>
    </source>
</evidence>
<dbReference type="Pfam" id="PF13041">
    <property type="entry name" value="PPR_2"/>
    <property type="match status" value="5"/>
</dbReference>
<gene>
    <name evidence="3" type="ORF">NYM_LOCUS5537</name>
</gene>
<dbReference type="FunFam" id="1.25.40.10:FF:000285">
    <property type="entry name" value="Pentatricopeptide repeat-containing protein, chloroplastic"/>
    <property type="match status" value="1"/>
</dbReference>
<dbReference type="InterPro" id="IPR011990">
    <property type="entry name" value="TPR-like_helical_dom_sf"/>
</dbReference>
<feature type="repeat" description="PPR" evidence="2">
    <location>
        <begin position="358"/>
        <end position="392"/>
    </location>
</feature>
<evidence type="ECO:0000256" key="1">
    <source>
        <dbReference type="ARBA" id="ARBA00022737"/>
    </source>
</evidence>
<dbReference type="AlphaFoldDB" id="A0A5K0WP39"/>
<reference evidence="3" key="1">
    <citation type="submission" date="2019-09" db="EMBL/GenBank/DDBJ databases">
        <authorList>
            <person name="Zhang L."/>
        </authorList>
    </citation>
    <scope>NUCLEOTIDE SEQUENCE</scope>
</reference>
<feature type="repeat" description="PPR" evidence="2">
    <location>
        <begin position="157"/>
        <end position="191"/>
    </location>
</feature>
<name>A0A5K0WP39_9MAGN</name>
<dbReference type="FunFam" id="1.25.40.10:FF:000730">
    <property type="entry name" value="Pentatricopeptide repeat-containing protein, chloroplastic"/>
    <property type="match status" value="1"/>
</dbReference>
<dbReference type="InterPro" id="IPR002885">
    <property type="entry name" value="PPR_rpt"/>
</dbReference>
<dbReference type="PROSITE" id="PS51375">
    <property type="entry name" value="PPR"/>
    <property type="match status" value="5"/>
</dbReference>
<protein>
    <recommendedName>
        <fullName evidence="4">Pentacotripeptide-repeat region of PRORP domain-containing protein</fullName>
    </recommendedName>
</protein>
<feature type="repeat" description="PPR" evidence="2">
    <location>
        <begin position="459"/>
        <end position="493"/>
    </location>
</feature>
<dbReference type="GO" id="GO:1900865">
    <property type="term" value="P:chloroplast RNA modification"/>
    <property type="evidence" value="ECO:0007669"/>
    <property type="project" value="EnsemblPlants"/>
</dbReference>
<proteinExistence type="predicted"/>
<sequence length="622" mass="69208">MLASLLLSSFAPISVKQQQSPFSLLYHNSSSSKWEATKNVLGRRQLFSRRVAVLETPYSEEPNTNLVCRPKRVVHCSFKQCSDNYDADYDANVDVDFVASLLSSCSTYRECRRIHSFVEKGFGKSVLFIWNNLISLYVNFGKLWEAQKVFDGMSARNVVSWTALIGGYTKIGRLQDAFRLFNEMLVNGIRPNGATFVYVLNACARCSAFELGSQVHACVVKGNWSNVIVESALVYFYAQSGNLAGAVSVYDRMSKRDVVCWTTMIVAYAQSGDGDKAMEMFNDILSSGLRPNEFTVCSILKVCGDMKALDCGRQLHAAVVKGMFKYDVYVGSSLVSMYVKCGQVTDARVIFDGMPKRNTVTWTSMIAGYAQNGLGIEAISLFRSMKSRRIIANSLTIVSLLSACGAVGLLHQGKEVHAQILKNTMHSNIYVCSTLIWFYSRCGEYVYGSRVLELMPSRDVISWTALISGCSRLGYGSEALKYLNDMLWEGVEPNQFTYSTALKACTKIEALRKGKWIHASANKNGSLLNVFVGSALIDMYAKCGCVNDAYQVFDKLPKKNVVSWNALILGYARNGLCKEALKLMYRMEAEGMKVDEFVISEVLNACGEAQWENECNKLQCLS</sequence>
<dbReference type="OrthoDB" id="185373at2759"/>
<dbReference type="FunFam" id="1.25.40.10:FF:000381">
    <property type="entry name" value="Pentatricopeptide repeat-containing protein"/>
    <property type="match status" value="1"/>
</dbReference>
<dbReference type="Gene3D" id="1.25.40.10">
    <property type="entry name" value="Tetratricopeptide repeat domain"/>
    <property type="match status" value="4"/>
</dbReference>